<dbReference type="InterPro" id="IPR050927">
    <property type="entry name" value="TRPM"/>
</dbReference>
<protein>
    <submittedName>
        <fullName evidence="1">Uncharacterized protein</fullName>
    </submittedName>
</protein>
<name>A0ABV0Q016_9TELE</name>
<feature type="non-terminal residue" evidence="1">
    <location>
        <position position="1"/>
    </location>
</feature>
<dbReference type="Proteomes" id="UP001476798">
    <property type="component" value="Unassembled WGS sequence"/>
</dbReference>
<organism evidence="1 2">
    <name type="scientific">Goodea atripinnis</name>
    <dbReference type="NCBI Taxonomy" id="208336"/>
    <lineage>
        <taxon>Eukaryota</taxon>
        <taxon>Metazoa</taxon>
        <taxon>Chordata</taxon>
        <taxon>Craniata</taxon>
        <taxon>Vertebrata</taxon>
        <taxon>Euteleostomi</taxon>
        <taxon>Actinopterygii</taxon>
        <taxon>Neopterygii</taxon>
        <taxon>Teleostei</taxon>
        <taxon>Neoteleostei</taxon>
        <taxon>Acanthomorphata</taxon>
        <taxon>Ovalentaria</taxon>
        <taxon>Atherinomorphae</taxon>
        <taxon>Cyprinodontiformes</taxon>
        <taxon>Goodeidae</taxon>
        <taxon>Goodea</taxon>
    </lineage>
</organism>
<evidence type="ECO:0000313" key="1">
    <source>
        <dbReference type="EMBL" id="MEQ2188893.1"/>
    </source>
</evidence>
<reference evidence="1 2" key="1">
    <citation type="submission" date="2021-06" db="EMBL/GenBank/DDBJ databases">
        <authorList>
            <person name="Palmer J.M."/>
        </authorList>
    </citation>
    <scope>NUCLEOTIDE SEQUENCE [LARGE SCALE GENOMIC DNA]</scope>
    <source>
        <strain evidence="1 2">GA_2019</strain>
        <tissue evidence="1">Muscle</tissue>
    </source>
</reference>
<gene>
    <name evidence="1" type="ORF">GOODEAATRI_019642</name>
</gene>
<evidence type="ECO:0000313" key="2">
    <source>
        <dbReference type="Proteomes" id="UP001476798"/>
    </source>
</evidence>
<dbReference type="PANTHER" id="PTHR13800:SF6">
    <property type="entry name" value="TRANSIENT RECEPTOR POTENTIAL CATION CHANNEL SUBFAMILY M MEMBER 4"/>
    <property type="match status" value="1"/>
</dbReference>
<dbReference type="EMBL" id="JAHRIO010091721">
    <property type="protein sequence ID" value="MEQ2188893.1"/>
    <property type="molecule type" value="Genomic_DNA"/>
</dbReference>
<dbReference type="PANTHER" id="PTHR13800">
    <property type="entry name" value="TRANSIENT RECEPTOR POTENTIAL CATION CHANNEL, SUBFAMILY M, MEMBER 6"/>
    <property type="match status" value="1"/>
</dbReference>
<accession>A0ABV0Q016</accession>
<sequence length="84" mass="9444">TWITKIYKKRVCTTFVEDSSSNGALCQCGEKRREHCSVALGDYFSTAIVNRWVSAQHSSEYPTDAFGEVQFSGASKRHSYERGS</sequence>
<comment type="caution">
    <text evidence="1">The sequence shown here is derived from an EMBL/GenBank/DDBJ whole genome shotgun (WGS) entry which is preliminary data.</text>
</comment>
<keyword evidence="2" id="KW-1185">Reference proteome</keyword>
<proteinExistence type="predicted"/>